<feature type="compositionally biased region" description="Basic and acidic residues" evidence="1">
    <location>
        <begin position="30"/>
        <end position="46"/>
    </location>
</feature>
<dbReference type="Pfam" id="PF15228">
    <property type="entry name" value="DAP"/>
    <property type="match status" value="1"/>
</dbReference>
<feature type="compositionally biased region" description="Basic and acidic residues" evidence="1">
    <location>
        <begin position="71"/>
        <end position="88"/>
    </location>
</feature>
<proteinExistence type="predicted"/>
<feature type="compositionally biased region" description="Polar residues" evidence="1">
    <location>
        <begin position="89"/>
        <end position="104"/>
    </location>
</feature>
<evidence type="ECO:0000313" key="3">
    <source>
        <dbReference type="WBParaSite" id="SMUV_0001043201-mRNA-1"/>
    </source>
</evidence>
<accession>A0A0N5AZK6</accession>
<reference evidence="3" key="1">
    <citation type="submission" date="2017-02" db="UniProtKB">
        <authorList>
            <consortium name="WormBaseParasite"/>
        </authorList>
    </citation>
    <scope>IDENTIFICATION</scope>
</reference>
<protein>
    <submittedName>
        <fullName evidence="3">Death-associated protein 1</fullName>
    </submittedName>
</protein>
<dbReference type="Proteomes" id="UP000046393">
    <property type="component" value="Unplaced"/>
</dbReference>
<dbReference type="InterPro" id="IPR024130">
    <property type="entry name" value="DAP1/DAPL1"/>
</dbReference>
<sequence>MTEEEQVTKGGHAPADKIAGGVRIARKTKNLSESEKVAAAGDKPEPSEESESQEIVEAKNVLANSGLAAQTKKEYPPEAVRAYHEKPQSQHPNPNLPRSTNNVLFQPRKQ</sequence>
<evidence type="ECO:0000313" key="2">
    <source>
        <dbReference type="Proteomes" id="UP000046393"/>
    </source>
</evidence>
<keyword evidence="2" id="KW-1185">Reference proteome</keyword>
<organism evidence="2 3">
    <name type="scientific">Syphacia muris</name>
    <dbReference type="NCBI Taxonomy" id="451379"/>
    <lineage>
        <taxon>Eukaryota</taxon>
        <taxon>Metazoa</taxon>
        <taxon>Ecdysozoa</taxon>
        <taxon>Nematoda</taxon>
        <taxon>Chromadorea</taxon>
        <taxon>Rhabditida</taxon>
        <taxon>Spirurina</taxon>
        <taxon>Oxyuridomorpha</taxon>
        <taxon>Oxyuroidea</taxon>
        <taxon>Oxyuridae</taxon>
        <taxon>Syphacia</taxon>
    </lineage>
</organism>
<name>A0A0N5AZK6_9BILA</name>
<feature type="region of interest" description="Disordered" evidence="1">
    <location>
        <begin position="67"/>
        <end position="110"/>
    </location>
</feature>
<evidence type="ECO:0000256" key="1">
    <source>
        <dbReference type="SAM" id="MobiDB-lite"/>
    </source>
</evidence>
<dbReference type="WBParaSite" id="SMUV_0001043201-mRNA-1">
    <property type="protein sequence ID" value="SMUV_0001043201-mRNA-1"/>
    <property type="gene ID" value="SMUV_0001043201"/>
</dbReference>
<feature type="region of interest" description="Disordered" evidence="1">
    <location>
        <begin position="1"/>
        <end position="54"/>
    </location>
</feature>
<dbReference type="AlphaFoldDB" id="A0A0N5AZK6"/>